<dbReference type="SUPFAM" id="SSF57903">
    <property type="entry name" value="FYVE/PHD zinc finger"/>
    <property type="match status" value="1"/>
</dbReference>
<dbReference type="InterPro" id="IPR011011">
    <property type="entry name" value="Znf_FYVE_PHD"/>
</dbReference>
<dbReference type="GO" id="GO:0008270">
    <property type="term" value="F:zinc ion binding"/>
    <property type="evidence" value="ECO:0007669"/>
    <property type="project" value="UniProtKB-KW"/>
</dbReference>
<feature type="domain" description="BRCT" evidence="7">
    <location>
        <begin position="1167"/>
        <end position="1249"/>
    </location>
</feature>
<dbReference type="Gene3D" id="3.30.40.10">
    <property type="entry name" value="Zinc/RING finger domain, C3HC4 (zinc finger)"/>
    <property type="match status" value="1"/>
</dbReference>
<dbReference type="SMART" id="SM00292">
    <property type="entry name" value="BRCT"/>
    <property type="match status" value="4"/>
</dbReference>
<protein>
    <recommendedName>
        <fullName evidence="10">BRCT domain-containing protein</fullName>
    </recommendedName>
</protein>
<dbReference type="InterPro" id="IPR001965">
    <property type="entry name" value="Znf_PHD"/>
</dbReference>
<comment type="caution">
    <text evidence="8">The sequence shown here is derived from an EMBL/GenBank/DDBJ whole genome shotgun (WGS) entry which is preliminary data.</text>
</comment>
<evidence type="ECO:0000259" key="6">
    <source>
        <dbReference type="PROSITE" id="PS50016"/>
    </source>
</evidence>
<dbReference type="Pfam" id="PF00628">
    <property type="entry name" value="PHD"/>
    <property type="match status" value="1"/>
</dbReference>
<proteinExistence type="predicted"/>
<dbReference type="SMART" id="SM00249">
    <property type="entry name" value="PHD"/>
    <property type="match status" value="1"/>
</dbReference>
<dbReference type="InterPro" id="IPR019787">
    <property type="entry name" value="Znf_PHD-finger"/>
</dbReference>
<dbReference type="Pfam" id="PF16770">
    <property type="entry name" value="RTT107_BRCT_5"/>
    <property type="match status" value="1"/>
</dbReference>
<dbReference type="PANTHER" id="PTHR47181">
    <property type="entry name" value="BRCA1 C TERMINUS DOMAIN CONTAINING PROTEIN, EXPRESSED"/>
    <property type="match status" value="1"/>
</dbReference>
<evidence type="ECO:0000256" key="5">
    <source>
        <dbReference type="SAM" id="MobiDB-lite"/>
    </source>
</evidence>
<dbReference type="Pfam" id="PF12738">
    <property type="entry name" value="PTCB-BRCT"/>
    <property type="match status" value="1"/>
</dbReference>
<name>A0A811MUT6_9POAL</name>
<dbReference type="CDD" id="cd17738">
    <property type="entry name" value="BRCT_TopBP1_rpt7"/>
    <property type="match status" value="1"/>
</dbReference>
<evidence type="ECO:0000256" key="2">
    <source>
        <dbReference type="ARBA" id="ARBA00022771"/>
    </source>
</evidence>
<feature type="domain" description="PHD-type" evidence="6">
    <location>
        <begin position="1412"/>
        <end position="1468"/>
    </location>
</feature>
<dbReference type="Proteomes" id="UP000604825">
    <property type="component" value="Unassembled WGS sequence"/>
</dbReference>
<dbReference type="PROSITE" id="PS50016">
    <property type="entry name" value="ZF_PHD_2"/>
    <property type="match status" value="1"/>
</dbReference>
<sequence length="1490" mass="162910">MASPGTDDDIGDEHLFDGVRFLLVGFNSDDASQYRSEMVRLGGADAGPSGNGCTHVVVENRIYDDPTCVAARAQGKKVVNGLWVEDSLDHGVLADADRVMYWPMRHVKGILGAQSLLICLTGYQKSYREDMMKMVSLMGARFSKPLIANAVTHLICYKFEGDKYEVAKKVNIKLVNHRWLEDCLKAWKILPVSDYSKSGWELELMDAQAQAIDSEHEAEASYPGSLNNRPSVSGNREVVAGRNLNTPVHTINTENANNKTHDIRGQSSANSMVAVSAKVDVLAPIQSPVHIMNIEDADSKTNDITGQDSPDSGLLASSAKADILAPIQSSGEKRDIVRNTNSPNLQEVKEKYAGARTQDLASGVLGPPSTSKITVFRNHRVDTLNGTLGILKGHTDHVSGKYSASHDQTNVAEVLLTNPLRGNQSVDDLDSSKVDRWQHQEKDGPSGIHIAAAGQLNADAKLNNHESNRKPGGDSMFNNIKNTSNDKKASQKSFLQEGHSVNHMASPQRAEESTLRGYPNISTLETGHQKVVEHADVQSIEGNENTKSEDGLDGAYAQKRKSLVSPASLNLQKEDLVSETGPLDSRFVSRLSDASETANVSSERINLVEANAVNLVKQHSSFSTSRQTRSRKTSLKHGGPISGIKLPEYSSSDKNVKSLRKARMSFKATAESKCTMSSSATVQDGKTSAGFQFQNKDGESTQPSGDALNEIGNACTKDQAHEKSVHSSSNSQVVPSYGNAGNRIADPVKANGNEVALASNSELEKVVSDATVKESTKQFQDTSRNVQAETSYSKKAPTTIRRNAGVKRHRSANIESEGSVISSDKKVVAESSPAKVIHHEHADPVSKNGYSAACAAELKTNPPKKAPICRVTDTVAKRTRSACTKIDDARVGSSLEFSKVMSQENIEINPQKNLDTANADEQQRNSPKKIPNSRVRNRAAKRSWKSDTNMSNDTLMVKTETVAAGSLFDDWFPSGNVEDEDWPKKISSYASVNDCETLSPKTVSNARIRNAAAKRKIKTVEDKSGGKFGKIGSAITSETKAFSSKRTEGIACNINKVTADPDSEKSSKDVRREVSGLFCQDSCTIDKQGPYNSKLRSSKRNKALTSAHEKENRLGCSDLKSKPNRTGSLCLLSDAKSMKKSTLVLSKHQREKRSESGTLIMSEPALFILSGNRQQRRDCRSILRRLKGRVCRDSHHWSYQATHFIAPDPLRRTEKFFAAAAAGRWILKREYLTSCIEAGKFVDEEPFEWFGTGSNDGETISFDAPRKWRNIRQQMGHGAFYGMQIVVYGPLISPTLDTVKRAVKAGDGAILATSPPYTRFLDSGVDFAVVSETIPRTDVWVQEFIGHGIPCVSADYLVEYVSKPGQPLDRHVLFKTNHVANKSLEKLMKNQQEMATVKSEPSEDNEGDDPEDLSCSACFRKDRGDVMLICGDEDGEIGCGIGMHIDCCDPPLEAVPDDDWLCPKCAALKSKAKRTTRGTERKARGGSRRR</sequence>
<evidence type="ECO:0000259" key="7">
    <source>
        <dbReference type="PROSITE" id="PS50172"/>
    </source>
</evidence>
<feature type="region of interest" description="Disordered" evidence="5">
    <location>
        <begin position="1391"/>
        <end position="1411"/>
    </location>
</feature>
<dbReference type="PANTHER" id="PTHR47181:SF2">
    <property type="entry name" value="BRCA1 C TERMINUS DOMAIN CONTAINING PROTEIN, EXPRESSED"/>
    <property type="match status" value="1"/>
</dbReference>
<evidence type="ECO:0000256" key="1">
    <source>
        <dbReference type="ARBA" id="ARBA00022723"/>
    </source>
</evidence>
<keyword evidence="2 4" id="KW-0863">Zinc-finger</keyword>
<keyword evidence="1" id="KW-0479">Metal-binding</keyword>
<gene>
    <name evidence="8" type="ORF">NCGR_LOCUS6916</name>
</gene>
<feature type="domain" description="BRCT" evidence="7">
    <location>
        <begin position="11"/>
        <end position="101"/>
    </location>
</feature>
<dbReference type="EMBL" id="CAJGYO010000002">
    <property type="protein sequence ID" value="CAD6210881.1"/>
    <property type="molecule type" value="Genomic_DNA"/>
</dbReference>
<evidence type="ECO:0000313" key="9">
    <source>
        <dbReference type="Proteomes" id="UP000604825"/>
    </source>
</evidence>
<feature type="region of interest" description="Disordered" evidence="5">
    <location>
        <begin position="619"/>
        <end position="649"/>
    </location>
</feature>
<organism evidence="8 9">
    <name type="scientific">Miscanthus lutarioriparius</name>
    <dbReference type="NCBI Taxonomy" id="422564"/>
    <lineage>
        <taxon>Eukaryota</taxon>
        <taxon>Viridiplantae</taxon>
        <taxon>Streptophyta</taxon>
        <taxon>Embryophyta</taxon>
        <taxon>Tracheophyta</taxon>
        <taxon>Spermatophyta</taxon>
        <taxon>Magnoliopsida</taxon>
        <taxon>Liliopsida</taxon>
        <taxon>Poales</taxon>
        <taxon>Poaceae</taxon>
        <taxon>PACMAD clade</taxon>
        <taxon>Panicoideae</taxon>
        <taxon>Andropogonodae</taxon>
        <taxon>Andropogoneae</taxon>
        <taxon>Saccharinae</taxon>
        <taxon>Miscanthus</taxon>
    </lineage>
</organism>
<dbReference type="InterPro" id="IPR001357">
    <property type="entry name" value="BRCT_dom"/>
</dbReference>
<evidence type="ECO:0000313" key="8">
    <source>
        <dbReference type="EMBL" id="CAD6210881.1"/>
    </source>
</evidence>
<dbReference type="InterPro" id="IPR044254">
    <property type="entry name" value="At4g02110-like"/>
</dbReference>
<evidence type="ECO:0000256" key="3">
    <source>
        <dbReference type="ARBA" id="ARBA00022833"/>
    </source>
</evidence>
<feature type="domain" description="BRCT" evidence="7">
    <location>
        <begin position="114"/>
        <end position="197"/>
    </location>
</feature>
<dbReference type="SUPFAM" id="SSF52113">
    <property type="entry name" value="BRCT domain"/>
    <property type="match status" value="3"/>
</dbReference>
<feature type="compositionally biased region" description="Polar residues" evidence="5">
    <location>
        <begin position="902"/>
        <end position="920"/>
    </location>
</feature>
<evidence type="ECO:0000256" key="4">
    <source>
        <dbReference type="PROSITE-ProRule" id="PRU00146"/>
    </source>
</evidence>
<dbReference type="PROSITE" id="PS50172">
    <property type="entry name" value="BRCT"/>
    <property type="match status" value="3"/>
</dbReference>
<dbReference type="InterPro" id="IPR036420">
    <property type="entry name" value="BRCT_dom_sf"/>
</dbReference>
<dbReference type="Gene3D" id="3.40.50.10190">
    <property type="entry name" value="BRCT domain"/>
    <property type="match status" value="4"/>
</dbReference>
<feature type="compositionally biased region" description="Acidic residues" evidence="5">
    <location>
        <begin position="1402"/>
        <end position="1411"/>
    </location>
</feature>
<dbReference type="InterPro" id="IPR013083">
    <property type="entry name" value="Znf_RING/FYVE/PHD"/>
</dbReference>
<keyword evidence="3" id="KW-0862">Zinc</keyword>
<accession>A0A811MUT6</accession>
<feature type="region of interest" description="Disordered" evidence="5">
    <location>
        <begin position="902"/>
        <end position="948"/>
    </location>
</feature>
<feature type="region of interest" description="Disordered" evidence="5">
    <location>
        <begin position="1470"/>
        <end position="1490"/>
    </location>
</feature>
<dbReference type="OrthoDB" id="1935339at2759"/>
<keyword evidence="9" id="KW-1185">Reference proteome</keyword>
<reference evidence="8" key="1">
    <citation type="submission" date="2020-10" db="EMBL/GenBank/DDBJ databases">
        <authorList>
            <person name="Han B."/>
            <person name="Lu T."/>
            <person name="Zhao Q."/>
            <person name="Huang X."/>
            <person name="Zhao Y."/>
        </authorList>
    </citation>
    <scope>NUCLEOTIDE SEQUENCE</scope>
</reference>
<feature type="region of interest" description="Disordered" evidence="5">
    <location>
        <begin position="463"/>
        <end position="514"/>
    </location>
</feature>
<evidence type="ECO:0008006" key="10">
    <source>
        <dbReference type="Google" id="ProtNLM"/>
    </source>
</evidence>
<feature type="compositionally biased region" description="Basic and acidic residues" evidence="5">
    <location>
        <begin position="463"/>
        <end position="472"/>
    </location>
</feature>